<dbReference type="AlphaFoldDB" id="A0A3M6TQY6"/>
<evidence type="ECO:0000313" key="2">
    <source>
        <dbReference type="EMBL" id="RMX43823.1"/>
    </source>
</evidence>
<evidence type="ECO:0000259" key="1">
    <source>
        <dbReference type="PROSITE" id="PS52001"/>
    </source>
</evidence>
<dbReference type="Proteomes" id="UP000275408">
    <property type="component" value="Unassembled WGS sequence"/>
</dbReference>
<dbReference type="Pfam" id="PF20417">
    <property type="entry name" value="Gemin6_C"/>
    <property type="match status" value="1"/>
</dbReference>
<dbReference type="InterPro" id="IPR046856">
    <property type="entry name" value="Gemin6_C"/>
</dbReference>
<dbReference type="PANTHER" id="PTHR14710:SF2">
    <property type="entry name" value="GEM-ASSOCIATED PROTEIN 6"/>
    <property type="match status" value="1"/>
</dbReference>
<gene>
    <name evidence="2" type="ORF">pdam_00023092</name>
</gene>
<dbReference type="OrthoDB" id="77463at2759"/>
<dbReference type="Gene3D" id="2.30.30.100">
    <property type="match status" value="1"/>
</dbReference>
<dbReference type="PANTHER" id="PTHR14710">
    <property type="entry name" value="GEM-ASSOCIATED PROTEIN 6"/>
    <property type="match status" value="1"/>
</dbReference>
<protein>
    <recommendedName>
        <fullName evidence="1">AD domain-containing protein</fullName>
    </recommendedName>
</protein>
<proteinExistence type="predicted"/>
<feature type="domain" description="AD" evidence="1">
    <location>
        <begin position="87"/>
        <end position="172"/>
    </location>
</feature>
<dbReference type="GO" id="GO:0000245">
    <property type="term" value="P:spliceosomal complex assembly"/>
    <property type="evidence" value="ECO:0007669"/>
    <property type="project" value="InterPro"/>
</dbReference>
<dbReference type="InterPro" id="IPR047574">
    <property type="entry name" value="AD"/>
</dbReference>
<dbReference type="Pfam" id="PF06372">
    <property type="entry name" value="Gemin6"/>
    <property type="match status" value="1"/>
</dbReference>
<sequence>MADIIRHVESWTSLSSVSLQEFIDKKIIICLCDNSRKEGWVLAIDPVTYTVVLQEETDNLTSKKLTFILGHAITRVVQEENGGPCPAKINFIELGNSKEYSEDEILKRKGDLIEWLTKNRIPVTESSEDNAVLSVMGVLLVEPPYDPESCRCGNEIVLDRIQKLIRARKDHD</sequence>
<dbReference type="GO" id="GO:0005634">
    <property type="term" value="C:nucleus"/>
    <property type="evidence" value="ECO:0007669"/>
    <property type="project" value="InterPro"/>
</dbReference>
<keyword evidence="3" id="KW-1185">Reference proteome</keyword>
<dbReference type="OMA" id="LEWEDYV"/>
<dbReference type="GO" id="GO:0032797">
    <property type="term" value="C:SMN complex"/>
    <property type="evidence" value="ECO:0007669"/>
    <property type="project" value="TreeGrafter"/>
</dbReference>
<name>A0A3M6TQY6_POCDA</name>
<dbReference type="PROSITE" id="PS52001">
    <property type="entry name" value="AD"/>
    <property type="match status" value="1"/>
</dbReference>
<dbReference type="GO" id="GO:0000387">
    <property type="term" value="P:spliceosomal snRNP assembly"/>
    <property type="evidence" value="ECO:0007669"/>
    <property type="project" value="TreeGrafter"/>
</dbReference>
<accession>A0A3M6TQY6</accession>
<dbReference type="STRING" id="46731.A0A3M6TQY6"/>
<dbReference type="InterPro" id="IPR009422">
    <property type="entry name" value="Gemin6"/>
</dbReference>
<dbReference type="InterPro" id="IPR046857">
    <property type="entry name" value="Gemin6_Sm-like_dom"/>
</dbReference>
<comment type="caution">
    <text evidence="2">The sequence shown here is derived from an EMBL/GenBank/DDBJ whole genome shotgun (WGS) entry which is preliminary data.</text>
</comment>
<reference evidence="2 3" key="1">
    <citation type="journal article" date="2018" name="Sci. Rep.">
        <title>Comparative analysis of the Pocillopora damicornis genome highlights role of immune system in coral evolution.</title>
        <authorList>
            <person name="Cunning R."/>
            <person name="Bay R.A."/>
            <person name="Gillette P."/>
            <person name="Baker A.C."/>
            <person name="Traylor-Knowles N."/>
        </authorList>
    </citation>
    <scope>NUCLEOTIDE SEQUENCE [LARGE SCALE GENOMIC DNA]</scope>
    <source>
        <strain evidence="2">RSMAS</strain>
        <tissue evidence="2">Whole animal</tissue>
    </source>
</reference>
<dbReference type="EMBL" id="RCHS01003129">
    <property type="protein sequence ID" value="RMX43823.1"/>
    <property type="molecule type" value="Genomic_DNA"/>
</dbReference>
<organism evidence="2 3">
    <name type="scientific">Pocillopora damicornis</name>
    <name type="common">Cauliflower coral</name>
    <name type="synonym">Millepora damicornis</name>
    <dbReference type="NCBI Taxonomy" id="46731"/>
    <lineage>
        <taxon>Eukaryota</taxon>
        <taxon>Metazoa</taxon>
        <taxon>Cnidaria</taxon>
        <taxon>Anthozoa</taxon>
        <taxon>Hexacorallia</taxon>
        <taxon>Scleractinia</taxon>
        <taxon>Astrocoeniina</taxon>
        <taxon>Pocilloporidae</taxon>
        <taxon>Pocillopora</taxon>
    </lineage>
</organism>
<evidence type="ECO:0000313" key="3">
    <source>
        <dbReference type="Proteomes" id="UP000275408"/>
    </source>
</evidence>